<dbReference type="Proteomes" id="UP000694864">
    <property type="component" value="Chromosome 14"/>
</dbReference>
<comment type="subcellular location">
    <subcellularLocation>
        <location evidence="1">Chromosome</location>
        <location evidence="1">Centromere</location>
    </subcellularLocation>
    <subcellularLocation>
        <location evidence="3">Nucleus</location>
    </subcellularLocation>
</comment>
<keyword evidence="6" id="KW-1185">Reference proteome</keyword>
<dbReference type="Gene3D" id="2.30.280.10">
    <property type="entry name" value="SRA-YDG"/>
    <property type="match status" value="1"/>
</dbReference>
<dbReference type="SUPFAM" id="SSF88697">
    <property type="entry name" value="PUA domain-like"/>
    <property type="match status" value="1"/>
</dbReference>
<dbReference type="InterPro" id="IPR051357">
    <property type="entry name" value="H3K9_HMTase_SUVAR3-9"/>
</dbReference>
<gene>
    <name evidence="7" type="primary">LOC104743363</name>
</gene>
<feature type="compositionally biased region" description="Basic and acidic residues" evidence="4">
    <location>
        <begin position="133"/>
        <end position="148"/>
    </location>
</feature>
<evidence type="ECO:0000259" key="5">
    <source>
        <dbReference type="PROSITE" id="PS51015"/>
    </source>
</evidence>
<dbReference type="PROSITE" id="PS51015">
    <property type="entry name" value="YDG"/>
    <property type="match status" value="1"/>
</dbReference>
<evidence type="ECO:0000256" key="4">
    <source>
        <dbReference type="SAM" id="MobiDB-lite"/>
    </source>
</evidence>
<dbReference type="PANTHER" id="PTHR45660">
    <property type="entry name" value="HISTONE-LYSINE N-METHYLTRANSFERASE SETMAR"/>
    <property type="match status" value="1"/>
</dbReference>
<dbReference type="InterPro" id="IPR015947">
    <property type="entry name" value="PUA-like_sf"/>
</dbReference>
<dbReference type="Pfam" id="PF02182">
    <property type="entry name" value="SAD_SRA"/>
    <property type="match status" value="1"/>
</dbReference>
<dbReference type="GeneID" id="104743363"/>
<dbReference type="InterPro" id="IPR036987">
    <property type="entry name" value="SRA-YDG_sf"/>
</dbReference>
<keyword evidence="2 3" id="KW-0539">Nucleus</keyword>
<evidence type="ECO:0000313" key="6">
    <source>
        <dbReference type="Proteomes" id="UP000694864"/>
    </source>
</evidence>
<accession>A0ABM1QW75</accession>
<dbReference type="PANTHER" id="PTHR45660:SF18">
    <property type="entry name" value="HISTONE-LYSINE N-METHYLTRANSFERASE, H3 LYSINE-9 SPECIFIC SUVH7-RELATED"/>
    <property type="match status" value="1"/>
</dbReference>
<dbReference type="InterPro" id="IPR007728">
    <property type="entry name" value="Pre-SET_dom"/>
</dbReference>
<feature type="region of interest" description="Disordered" evidence="4">
    <location>
        <begin position="1"/>
        <end position="26"/>
    </location>
</feature>
<protein>
    <submittedName>
        <fullName evidence="7">Histone-lysine N-methyltransferase, H3 lysine-9 specific SUVH7-like</fullName>
    </submittedName>
</protein>
<feature type="region of interest" description="Disordered" evidence="4">
    <location>
        <begin position="105"/>
        <end position="156"/>
    </location>
</feature>
<dbReference type="InterPro" id="IPR003105">
    <property type="entry name" value="SRA_YDG"/>
</dbReference>
<organism evidence="6 7">
    <name type="scientific">Camelina sativa</name>
    <name type="common">False flax</name>
    <name type="synonym">Myagrum sativum</name>
    <dbReference type="NCBI Taxonomy" id="90675"/>
    <lineage>
        <taxon>Eukaryota</taxon>
        <taxon>Viridiplantae</taxon>
        <taxon>Streptophyta</taxon>
        <taxon>Embryophyta</taxon>
        <taxon>Tracheophyta</taxon>
        <taxon>Spermatophyta</taxon>
        <taxon>Magnoliopsida</taxon>
        <taxon>eudicotyledons</taxon>
        <taxon>Gunneridae</taxon>
        <taxon>Pentapetalae</taxon>
        <taxon>rosids</taxon>
        <taxon>malvids</taxon>
        <taxon>Brassicales</taxon>
        <taxon>Brassicaceae</taxon>
        <taxon>Camelineae</taxon>
        <taxon>Camelina</taxon>
    </lineage>
</organism>
<reference evidence="7" key="2">
    <citation type="submission" date="2025-08" db="UniProtKB">
        <authorList>
            <consortium name="RefSeq"/>
        </authorList>
    </citation>
    <scope>IDENTIFICATION</scope>
    <source>
        <tissue evidence="7">Leaf</tissue>
    </source>
</reference>
<dbReference type="Gene3D" id="2.170.270.10">
    <property type="entry name" value="SET domain"/>
    <property type="match status" value="1"/>
</dbReference>
<dbReference type="SUPFAM" id="SSF82199">
    <property type="entry name" value="SET domain"/>
    <property type="match status" value="1"/>
</dbReference>
<feature type="compositionally biased region" description="Basic and acidic residues" evidence="4">
    <location>
        <begin position="7"/>
        <end position="16"/>
    </location>
</feature>
<dbReference type="SMART" id="SM00468">
    <property type="entry name" value="PreSET"/>
    <property type="match status" value="1"/>
</dbReference>
<dbReference type="RefSeq" id="XP_019091013.1">
    <property type="nucleotide sequence ID" value="XM_019235468.1"/>
</dbReference>
<evidence type="ECO:0000256" key="2">
    <source>
        <dbReference type="ARBA" id="ARBA00023242"/>
    </source>
</evidence>
<evidence type="ECO:0000256" key="1">
    <source>
        <dbReference type="ARBA" id="ARBA00004584"/>
    </source>
</evidence>
<proteinExistence type="predicted"/>
<dbReference type="SMART" id="SM00466">
    <property type="entry name" value="SRA"/>
    <property type="match status" value="1"/>
</dbReference>
<evidence type="ECO:0000313" key="7">
    <source>
        <dbReference type="RefSeq" id="XP_019091013.1"/>
    </source>
</evidence>
<reference evidence="6" key="1">
    <citation type="journal article" date="2014" name="Nat. Commun.">
        <title>The emerging biofuel crop Camelina sativa retains a highly undifferentiated hexaploid genome structure.</title>
        <authorList>
            <person name="Kagale S."/>
            <person name="Koh C."/>
            <person name="Nixon J."/>
            <person name="Bollina V."/>
            <person name="Clarke W.E."/>
            <person name="Tuteja R."/>
            <person name="Spillane C."/>
            <person name="Robinson S.J."/>
            <person name="Links M.G."/>
            <person name="Clarke C."/>
            <person name="Higgins E.E."/>
            <person name="Huebert T."/>
            <person name="Sharpe A.G."/>
            <person name="Parkin I.A."/>
        </authorList>
    </citation>
    <scope>NUCLEOTIDE SEQUENCE [LARGE SCALE GENOMIC DNA]</scope>
    <source>
        <strain evidence="6">cv. DH55</strain>
    </source>
</reference>
<name>A0ABM1QW75_CAMSA</name>
<dbReference type="InterPro" id="IPR046341">
    <property type="entry name" value="SET_dom_sf"/>
</dbReference>
<sequence>MASRITPFDDSKEFHQDGPSTGLPPPLLITPIQTIRPTSADFNEYSDNADTGPSVAPTKLESWQELKDGTYTTTTDLPAPLMITPLQIIRPSCGVNDCSIDVAAGSSTASEKRRPGRPKGSKNKNPTPSTKKSKTEDPNSRKITDIKNFDSGITEAENDTGNRELVESVLTRFDAVRRKFCQEKLAKGILTTADSNCRNMRVQTNKRRRIGPVPGVHIGDIFYYWGEMCLVGLHKQTVAGIDYMTAEDGTKESLATSVVTSSRLYDNQTEDLQWLIYSGHGGKKSLPRDQTLNKGNGALHTSRIKETDVRVIRGKADPCDNGKKVYIYDGLYRVSETYEMIGETGCKEYRFRMERKPDQPNSGYANWKLAEDLRTRGMSTLRRHGFVNQDLSLGKERLRVPLFNDVDEDDNAMPEDFDYITSQDYSSMVPNIHIDGQEELGCQNCQGFSLISLCSGAAVRLPKKFTFHFCCSWCL</sequence>
<feature type="domain" description="YDG" evidence="5">
    <location>
        <begin position="211"/>
        <end position="355"/>
    </location>
</feature>
<evidence type="ECO:0000256" key="3">
    <source>
        <dbReference type="PROSITE-ProRule" id="PRU00358"/>
    </source>
</evidence>